<dbReference type="AlphaFoldDB" id="A0AAW6ATK3"/>
<name>A0AAW6ATK3_CLOSY</name>
<dbReference type="Proteomes" id="UP001300871">
    <property type="component" value="Unassembled WGS sequence"/>
</dbReference>
<gene>
    <name evidence="1" type="ORF">PM006_19130</name>
</gene>
<comment type="caution">
    <text evidence="1">The sequence shown here is derived from an EMBL/GenBank/DDBJ whole genome shotgun (WGS) entry which is preliminary data.</text>
</comment>
<organism evidence="1 2">
    <name type="scientific">Clostridium symbiosum</name>
    <name type="common">Bacteroides symbiosus</name>
    <dbReference type="NCBI Taxonomy" id="1512"/>
    <lineage>
        <taxon>Bacteria</taxon>
        <taxon>Bacillati</taxon>
        <taxon>Bacillota</taxon>
        <taxon>Clostridia</taxon>
        <taxon>Lachnospirales</taxon>
        <taxon>Lachnospiraceae</taxon>
        <taxon>Otoolea</taxon>
    </lineage>
</organism>
<evidence type="ECO:0000313" key="2">
    <source>
        <dbReference type="Proteomes" id="UP001300871"/>
    </source>
</evidence>
<accession>A0AAW6ATK3</accession>
<evidence type="ECO:0000313" key="1">
    <source>
        <dbReference type="EMBL" id="MDB2002316.1"/>
    </source>
</evidence>
<proteinExistence type="predicted"/>
<reference evidence="1" key="1">
    <citation type="submission" date="2023-01" db="EMBL/GenBank/DDBJ databases">
        <title>Human gut microbiome strain richness.</title>
        <authorList>
            <person name="Chen-Liaw A."/>
        </authorList>
    </citation>
    <scope>NUCLEOTIDE SEQUENCE</scope>
    <source>
        <strain evidence="1">B1_m1001713B170214d0_201011</strain>
    </source>
</reference>
<dbReference type="EMBL" id="JAQLGM010000067">
    <property type="protein sequence ID" value="MDB2002316.1"/>
    <property type="molecule type" value="Genomic_DNA"/>
</dbReference>
<dbReference type="RefSeq" id="WP_195344508.1">
    <property type="nucleotide sequence ID" value="NZ_JADNAS010000070.1"/>
</dbReference>
<protein>
    <submittedName>
        <fullName evidence="1">Uncharacterized protein</fullName>
    </submittedName>
</protein>
<sequence length="124" mass="13655">MTTSEIMGTVKNNLGIQDDKSDLLISDVILMVCDYCNLEPDCIPDILEPFVRKKAKGIIDYEAAEGTGYNPEIASIKEGDGGITWAQTEGNTKASIYGLSENDKASLRRHRRLRGYAKPVCKTV</sequence>